<dbReference type="InterPro" id="IPR054471">
    <property type="entry name" value="GPIID_WHD"/>
</dbReference>
<name>A0AAN6WBK6_9PEZI</name>
<dbReference type="Pfam" id="PF22939">
    <property type="entry name" value="WHD_GPIID"/>
    <property type="match status" value="1"/>
</dbReference>
<comment type="caution">
    <text evidence="4">The sequence shown here is derived from an EMBL/GenBank/DDBJ whole genome shotgun (WGS) entry which is preliminary data.</text>
</comment>
<evidence type="ECO:0000313" key="5">
    <source>
        <dbReference type="Proteomes" id="UP001302321"/>
    </source>
</evidence>
<evidence type="ECO:0000256" key="1">
    <source>
        <dbReference type="ARBA" id="ARBA00022737"/>
    </source>
</evidence>
<evidence type="ECO:0000259" key="3">
    <source>
        <dbReference type="Pfam" id="PF24883"/>
    </source>
</evidence>
<reference evidence="4" key="1">
    <citation type="journal article" date="2023" name="Mol. Phylogenet. Evol.">
        <title>Genome-scale phylogeny and comparative genomics of the fungal order Sordariales.</title>
        <authorList>
            <person name="Hensen N."/>
            <person name="Bonometti L."/>
            <person name="Westerberg I."/>
            <person name="Brannstrom I.O."/>
            <person name="Guillou S."/>
            <person name="Cros-Aarteil S."/>
            <person name="Calhoun S."/>
            <person name="Haridas S."/>
            <person name="Kuo A."/>
            <person name="Mondo S."/>
            <person name="Pangilinan J."/>
            <person name="Riley R."/>
            <person name="LaButti K."/>
            <person name="Andreopoulos B."/>
            <person name="Lipzen A."/>
            <person name="Chen C."/>
            <person name="Yan M."/>
            <person name="Daum C."/>
            <person name="Ng V."/>
            <person name="Clum A."/>
            <person name="Steindorff A."/>
            <person name="Ohm R.A."/>
            <person name="Martin F."/>
            <person name="Silar P."/>
            <person name="Natvig D.O."/>
            <person name="Lalanne C."/>
            <person name="Gautier V."/>
            <person name="Ament-Velasquez S.L."/>
            <person name="Kruys A."/>
            <person name="Hutchinson M.I."/>
            <person name="Powell A.J."/>
            <person name="Barry K."/>
            <person name="Miller A.N."/>
            <person name="Grigoriev I.V."/>
            <person name="Debuchy R."/>
            <person name="Gladieux P."/>
            <person name="Hiltunen Thoren M."/>
            <person name="Johannesson H."/>
        </authorList>
    </citation>
    <scope>NUCLEOTIDE SEQUENCE</scope>
    <source>
        <strain evidence="4">CBS 892.96</strain>
    </source>
</reference>
<dbReference type="InterPro" id="IPR056884">
    <property type="entry name" value="NPHP3-like_N"/>
</dbReference>
<proteinExistence type="predicted"/>
<gene>
    <name evidence="4" type="ORF">QBC36DRAFT_324068</name>
</gene>
<dbReference type="PANTHER" id="PTHR10039:SF16">
    <property type="entry name" value="GPI INOSITOL-DEACYLASE"/>
    <property type="match status" value="1"/>
</dbReference>
<evidence type="ECO:0000313" key="4">
    <source>
        <dbReference type="EMBL" id="KAK4178751.1"/>
    </source>
</evidence>
<dbReference type="Gene3D" id="3.40.50.300">
    <property type="entry name" value="P-loop containing nucleotide triphosphate hydrolases"/>
    <property type="match status" value="1"/>
</dbReference>
<dbReference type="Pfam" id="PF24883">
    <property type="entry name" value="NPHP3_N"/>
    <property type="match status" value="1"/>
</dbReference>
<feature type="domain" description="GPI inositol-deacylase winged helix" evidence="2">
    <location>
        <begin position="477"/>
        <end position="550"/>
    </location>
</feature>
<organism evidence="4 5">
    <name type="scientific">Triangularia setosa</name>
    <dbReference type="NCBI Taxonomy" id="2587417"/>
    <lineage>
        <taxon>Eukaryota</taxon>
        <taxon>Fungi</taxon>
        <taxon>Dikarya</taxon>
        <taxon>Ascomycota</taxon>
        <taxon>Pezizomycotina</taxon>
        <taxon>Sordariomycetes</taxon>
        <taxon>Sordariomycetidae</taxon>
        <taxon>Sordariales</taxon>
        <taxon>Podosporaceae</taxon>
        <taxon>Triangularia</taxon>
    </lineage>
</organism>
<keyword evidence="1" id="KW-0677">Repeat</keyword>
<feature type="domain" description="Nephrocystin 3-like N-terminal" evidence="3">
    <location>
        <begin position="196"/>
        <end position="365"/>
    </location>
</feature>
<dbReference type="PANTHER" id="PTHR10039">
    <property type="entry name" value="AMELOGENIN"/>
    <property type="match status" value="1"/>
</dbReference>
<sequence>MEITGAVVGVLSLGIQTTQCLVHYYTSVKDSKIDTTRTVKKLNYLFSILQGLHNNIRNRKFRPNEQQILQAIESAVRECEGYIHELHDEAKKFSESPPTNTASFARTAFRRLAYPFRESTLLKLAGVIDKLCSHLSLALHTLQLQDLTCVEKNIRDNIKITDSLLASRMSADIREWLKAPDASVQYNETIKKRYPNTGNWFVDGPEFSNWLVKPNSFLWLNGFPGCGKSVLSSNAIQRTLTLRHSNSAVGVGYFYFTFNDASKQNTSSILRSLILQFINQLKSDNPALGQLSRLRNVNTYANPTPSDPALLSVLRTLIRQFDNVYIILDGLDESPRKSYRGHLLDTIQEIRDWSDSRLHLLVASRDEPGIRDYLHPANHEDIKIKSHFVNSDIEAFITGYLRSSRRLQRLSQFHPLIQEVLTSKAEGSFRWVECQLNALESCPANKTRVDSLLASLPHSLSQTYECMLLDIDEDLVKDARKVLTLLCTAPQPLTISELTKALRVNLGAEDILRICPGLVVINQNTMRLAHSSLRQYLQSEQISQSRASRFHVGRLPAQRIATRSW</sequence>
<dbReference type="SUPFAM" id="SSF52540">
    <property type="entry name" value="P-loop containing nucleoside triphosphate hydrolases"/>
    <property type="match status" value="1"/>
</dbReference>
<dbReference type="InterPro" id="IPR027417">
    <property type="entry name" value="P-loop_NTPase"/>
</dbReference>
<protein>
    <recommendedName>
        <fullName evidence="6">NACHT domain-containing protein</fullName>
    </recommendedName>
</protein>
<evidence type="ECO:0008006" key="6">
    <source>
        <dbReference type="Google" id="ProtNLM"/>
    </source>
</evidence>
<accession>A0AAN6WBK6</accession>
<dbReference type="Proteomes" id="UP001302321">
    <property type="component" value="Unassembled WGS sequence"/>
</dbReference>
<reference evidence="4" key="2">
    <citation type="submission" date="2023-05" db="EMBL/GenBank/DDBJ databases">
        <authorList>
            <consortium name="Lawrence Berkeley National Laboratory"/>
            <person name="Steindorff A."/>
            <person name="Hensen N."/>
            <person name="Bonometti L."/>
            <person name="Westerberg I."/>
            <person name="Brannstrom I.O."/>
            <person name="Guillou S."/>
            <person name="Cros-Aarteil S."/>
            <person name="Calhoun S."/>
            <person name="Haridas S."/>
            <person name="Kuo A."/>
            <person name="Mondo S."/>
            <person name="Pangilinan J."/>
            <person name="Riley R."/>
            <person name="Labutti K."/>
            <person name="Andreopoulos B."/>
            <person name="Lipzen A."/>
            <person name="Chen C."/>
            <person name="Yanf M."/>
            <person name="Daum C."/>
            <person name="Ng V."/>
            <person name="Clum A."/>
            <person name="Ohm R."/>
            <person name="Martin F."/>
            <person name="Silar P."/>
            <person name="Natvig D."/>
            <person name="Lalanne C."/>
            <person name="Gautier V."/>
            <person name="Ament-Velasquez S.L."/>
            <person name="Kruys A."/>
            <person name="Hutchinson M.I."/>
            <person name="Powell A.J."/>
            <person name="Barry K."/>
            <person name="Miller A.N."/>
            <person name="Grigoriev I.V."/>
            <person name="Debuchy R."/>
            <person name="Gladieux P."/>
            <person name="Thoren M.H."/>
            <person name="Johannesson H."/>
        </authorList>
    </citation>
    <scope>NUCLEOTIDE SEQUENCE</scope>
    <source>
        <strain evidence="4">CBS 892.96</strain>
    </source>
</reference>
<dbReference type="EMBL" id="MU866131">
    <property type="protein sequence ID" value="KAK4178751.1"/>
    <property type="molecule type" value="Genomic_DNA"/>
</dbReference>
<keyword evidence="5" id="KW-1185">Reference proteome</keyword>
<evidence type="ECO:0000259" key="2">
    <source>
        <dbReference type="Pfam" id="PF22939"/>
    </source>
</evidence>
<dbReference type="AlphaFoldDB" id="A0AAN6WBK6"/>